<dbReference type="FunFam" id="3.30.420.80:FF:000011">
    <property type="entry name" value="37S ribosomal protein S18, mitochondrial"/>
    <property type="match status" value="1"/>
</dbReference>
<dbReference type="PANTHER" id="PTHR11759">
    <property type="entry name" value="40S RIBOSOMAL PROTEIN S14/30S RIBOSOMAL PROTEIN S11"/>
    <property type="match status" value="1"/>
</dbReference>
<protein>
    <recommendedName>
        <fullName evidence="7">Small ribosomal subunit protein uS11m</fullName>
    </recommendedName>
</protein>
<evidence type="ECO:0000313" key="10">
    <source>
        <dbReference type="Proteomes" id="UP000002866"/>
    </source>
</evidence>
<gene>
    <name evidence="9" type="primary">TBLA0A07780</name>
    <name evidence="9" type="ORF">TBLA_0A07780</name>
</gene>
<dbReference type="AlphaFoldDB" id="I2GWR5"/>
<dbReference type="InterPro" id="IPR001971">
    <property type="entry name" value="Ribosomal_uS11"/>
</dbReference>
<dbReference type="KEGG" id="tbl:TBLA_0A07780"/>
<evidence type="ECO:0000256" key="1">
    <source>
        <dbReference type="ARBA" id="ARBA00004173"/>
    </source>
</evidence>
<dbReference type="OrthoDB" id="1654884at2759"/>
<dbReference type="GeneID" id="14492874"/>
<organism evidence="9 10">
    <name type="scientific">Henningerozyma blattae (strain ATCC 34711 / CBS 6284 / DSM 70876 / NBRC 10599 / NRRL Y-10934 / UCD 77-7)</name>
    <name type="common">Yeast</name>
    <name type="synonym">Tetrapisispora blattae</name>
    <dbReference type="NCBI Taxonomy" id="1071380"/>
    <lineage>
        <taxon>Eukaryota</taxon>
        <taxon>Fungi</taxon>
        <taxon>Dikarya</taxon>
        <taxon>Ascomycota</taxon>
        <taxon>Saccharomycotina</taxon>
        <taxon>Saccharomycetes</taxon>
        <taxon>Saccharomycetales</taxon>
        <taxon>Saccharomycetaceae</taxon>
        <taxon>Henningerozyma</taxon>
    </lineage>
</organism>
<dbReference type="EMBL" id="HE806316">
    <property type="protein sequence ID" value="CCH58567.1"/>
    <property type="molecule type" value="Genomic_DNA"/>
</dbReference>
<keyword evidence="5" id="KW-0687">Ribonucleoprotein</keyword>
<dbReference type="Gene3D" id="3.30.420.80">
    <property type="entry name" value="Ribosomal protein S11"/>
    <property type="match status" value="1"/>
</dbReference>
<name>I2GWR5_HENB6</name>
<sequence length="238" mass="26508">MLNTLRVNVFGKLCSGPFSGPITRTAVGSLMGKNIQRATYSGINGTPILQNKEMTNVYKPRGDSNNMAGLTTPSTNSKGKKNNNTKIRVHKYILNCLFTRNNTHFTFSAIEEDLKKSEQMVNESSKKTYNEVYLYYLSLPKVVKFQTSTGRLGFRKAARGEYEAAFQTAAKLFETIKEKNYLDADIEIVMKQFGKGRAAFVAALSGKEGQYIRGKVVRVSDATQMKFGGVRAPSARRL</sequence>
<dbReference type="FunCoup" id="I2GWR5">
    <property type="interactions" value="232"/>
</dbReference>
<proteinExistence type="inferred from homology"/>
<dbReference type="InParanoid" id="I2GWR5"/>
<comment type="function">
    <text evidence="6">Component of the mitochondrial ribosome (mitoribosome), a dedicated translation machinery responsible for the synthesis of mitochondrial genome-encoded proteins, including at least some of the essential transmembrane subunits of the mitochondrial respiratory chain. The mitoribosomes are attached to the mitochondrial inner membrane and translation products are cotranslationally integrated into the membrane.</text>
</comment>
<feature type="region of interest" description="Disordered" evidence="8">
    <location>
        <begin position="59"/>
        <end position="82"/>
    </location>
</feature>
<dbReference type="RefSeq" id="XP_004178086.1">
    <property type="nucleotide sequence ID" value="XM_004178038.1"/>
</dbReference>
<evidence type="ECO:0000256" key="5">
    <source>
        <dbReference type="ARBA" id="ARBA00023274"/>
    </source>
</evidence>
<comment type="subcellular location">
    <subcellularLocation>
        <location evidence="1">Mitochondrion</location>
    </subcellularLocation>
</comment>
<dbReference type="GO" id="GO:0006412">
    <property type="term" value="P:translation"/>
    <property type="evidence" value="ECO:0007669"/>
    <property type="project" value="InterPro"/>
</dbReference>
<dbReference type="InterPro" id="IPR036967">
    <property type="entry name" value="Ribosomal_uS11_sf"/>
</dbReference>
<keyword evidence="4" id="KW-0496">Mitochondrion</keyword>
<comment type="similarity">
    <text evidence="2">Belongs to the universal ribosomal protein uS11 family.</text>
</comment>
<dbReference type="GO" id="GO:0003735">
    <property type="term" value="F:structural constituent of ribosome"/>
    <property type="evidence" value="ECO:0007669"/>
    <property type="project" value="EnsemblFungi"/>
</dbReference>
<evidence type="ECO:0000256" key="2">
    <source>
        <dbReference type="ARBA" id="ARBA00006194"/>
    </source>
</evidence>
<dbReference type="HOGENOM" id="CLU_072439_4_0_1"/>
<evidence type="ECO:0000256" key="4">
    <source>
        <dbReference type="ARBA" id="ARBA00023128"/>
    </source>
</evidence>
<evidence type="ECO:0000313" key="9">
    <source>
        <dbReference type="EMBL" id="CCH58567.1"/>
    </source>
</evidence>
<keyword evidence="10" id="KW-1185">Reference proteome</keyword>
<evidence type="ECO:0000256" key="8">
    <source>
        <dbReference type="SAM" id="MobiDB-lite"/>
    </source>
</evidence>
<dbReference type="GO" id="GO:0005763">
    <property type="term" value="C:mitochondrial small ribosomal subunit"/>
    <property type="evidence" value="ECO:0007669"/>
    <property type="project" value="EnsemblFungi"/>
</dbReference>
<evidence type="ECO:0000256" key="3">
    <source>
        <dbReference type="ARBA" id="ARBA00022980"/>
    </source>
</evidence>
<reference evidence="9 10" key="1">
    <citation type="journal article" date="2011" name="Proc. Natl. Acad. Sci. U.S.A.">
        <title>Evolutionary erosion of yeast sex chromosomes by mating-type switching accidents.</title>
        <authorList>
            <person name="Gordon J.L."/>
            <person name="Armisen D."/>
            <person name="Proux-Wera E."/>
            <person name="Oheigeartaigh S.S."/>
            <person name="Byrne K.P."/>
            <person name="Wolfe K.H."/>
        </authorList>
    </citation>
    <scope>NUCLEOTIDE SEQUENCE [LARGE SCALE GENOMIC DNA]</scope>
    <source>
        <strain evidence="10">ATCC 34711 / CBS 6284 / DSM 70876 / NBRC 10599 / NRRL Y-10934 / UCD 77-7</strain>
    </source>
</reference>
<dbReference type="SUPFAM" id="SSF53137">
    <property type="entry name" value="Translational machinery components"/>
    <property type="match status" value="1"/>
</dbReference>
<dbReference type="eggNOG" id="ENOG502S752">
    <property type="taxonomic scope" value="Eukaryota"/>
</dbReference>
<dbReference type="Proteomes" id="UP000002866">
    <property type="component" value="Chromosome 1"/>
</dbReference>
<evidence type="ECO:0000256" key="6">
    <source>
        <dbReference type="ARBA" id="ARBA00037226"/>
    </source>
</evidence>
<dbReference type="STRING" id="1071380.I2GWR5"/>
<keyword evidence="3" id="KW-0689">Ribosomal protein</keyword>
<evidence type="ECO:0000256" key="7">
    <source>
        <dbReference type="ARBA" id="ARBA00070326"/>
    </source>
</evidence>
<accession>I2GWR5</accession>